<evidence type="ECO:0000256" key="2">
    <source>
        <dbReference type="ARBA" id="ARBA00004371"/>
    </source>
</evidence>
<name>A0A8C6TXU6_9GOBI</name>
<evidence type="ECO:0000256" key="3">
    <source>
        <dbReference type="ARBA" id="ARBA00007527"/>
    </source>
</evidence>
<comment type="similarity">
    <text evidence="3">Belongs to the DNase II family.</text>
</comment>
<evidence type="ECO:0000256" key="17">
    <source>
        <dbReference type="ARBA" id="ARBA00043033"/>
    </source>
</evidence>
<evidence type="ECO:0000313" key="20">
    <source>
        <dbReference type="Proteomes" id="UP000694523"/>
    </source>
</evidence>
<keyword evidence="5" id="KW-0217">Developmental protein</keyword>
<dbReference type="GO" id="GO:0004531">
    <property type="term" value="F:deoxyribonuclease II activity"/>
    <property type="evidence" value="ECO:0007669"/>
    <property type="project" value="UniProtKB-EC"/>
</dbReference>
<dbReference type="Pfam" id="PF03265">
    <property type="entry name" value="DNase_II"/>
    <property type="match status" value="1"/>
</dbReference>
<protein>
    <recommendedName>
        <fullName evidence="14">Deoxyribonuclease-2-alpha</fullName>
        <ecNumber evidence="4">3.1.22.1</ecNumber>
    </recommendedName>
    <alternativeName>
        <fullName evidence="15">Acid DNase</fullName>
    </alternativeName>
    <alternativeName>
        <fullName evidence="17">Deoxyribonuclease II alpha</fullName>
    </alternativeName>
    <alternativeName>
        <fullName evidence="16">Lysosomal DNase II</fullName>
    </alternativeName>
</protein>
<evidence type="ECO:0000256" key="16">
    <source>
        <dbReference type="ARBA" id="ARBA00041918"/>
    </source>
</evidence>
<reference evidence="19" key="2">
    <citation type="submission" date="2025-09" db="UniProtKB">
        <authorList>
            <consortium name="Ensembl"/>
        </authorList>
    </citation>
    <scope>IDENTIFICATION</scope>
</reference>
<keyword evidence="6" id="KW-0053">Apoptosis</keyword>
<dbReference type="GO" id="GO:0005764">
    <property type="term" value="C:lysosome"/>
    <property type="evidence" value="ECO:0007669"/>
    <property type="project" value="UniProtKB-SubCell"/>
</dbReference>
<proteinExistence type="inferred from homology"/>
<evidence type="ECO:0000256" key="11">
    <source>
        <dbReference type="ARBA" id="ARBA00023157"/>
    </source>
</evidence>
<comment type="function">
    <text evidence="18">Hydrolyzes DNA under acidic conditions with a preference for double-stranded DNA. Plays a major role in the clearance of nucleic acids generated through apoptosis, hence preventing autoinflammation. Necessary for proper fetal development and for definitive erythropoiesis in fetal liver and bone marrow, where it degrades nuclear DNA expelled from erythroid precursor cells.</text>
</comment>
<dbReference type="InterPro" id="IPR004947">
    <property type="entry name" value="DNase_II"/>
</dbReference>
<keyword evidence="10" id="KW-0378">Hydrolase</keyword>
<evidence type="ECO:0000256" key="4">
    <source>
        <dbReference type="ARBA" id="ARBA00012036"/>
    </source>
</evidence>
<keyword evidence="13" id="KW-0458">Lysosome</keyword>
<evidence type="ECO:0000256" key="5">
    <source>
        <dbReference type="ARBA" id="ARBA00022473"/>
    </source>
</evidence>
<evidence type="ECO:0000256" key="15">
    <source>
        <dbReference type="ARBA" id="ARBA00041393"/>
    </source>
</evidence>
<comment type="subcellular location">
    <subcellularLocation>
        <location evidence="2">Lysosome</location>
    </subcellularLocation>
</comment>
<evidence type="ECO:0000256" key="13">
    <source>
        <dbReference type="ARBA" id="ARBA00023228"/>
    </source>
</evidence>
<comment type="catalytic activity">
    <reaction evidence="1">
        <text>Endonucleolytic cleavage to nucleoside 3'-phosphates and 3'-phosphooligonucleotide end-products.</text>
        <dbReference type="EC" id="3.1.22.1"/>
    </reaction>
</comment>
<keyword evidence="12" id="KW-0325">Glycoprotein</keyword>
<dbReference type="EC" id="3.1.22.1" evidence="4"/>
<keyword evidence="7" id="KW-0540">Nuclease</keyword>
<accession>A0A8C6TXU6</accession>
<evidence type="ECO:0000256" key="9">
    <source>
        <dbReference type="ARBA" id="ARBA00022759"/>
    </source>
</evidence>
<evidence type="ECO:0000256" key="14">
    <source>
        <dbReference type="ARBA" id="ARBA00039868"/>
    </source>
</evidence>
<organism evidence="19 20">
    <name type="scientific">Neogobius melanostomus</name>
    <name type="common">round goby</name>
    <dbReference type="NCBI Taxonomy" id="47308"/>
    <lineage>
        <taxon>Eukaryota</taxon>
        <taxon>Metazoa</taxon>
        <taxon>Chordata</taxon>
        <taxon>Craniata</taxon>
        <taxon>Vertebrata</taxon>
        <taxon>Euteleostomi</taxon>
        <taxon>Actinopterygii</taxon>
        <taxon>Neopterygii</taxon>
        <taxon>Teleostei</taxon>
        <taxon>Neoteleostei</taxon>
        <taxon>Acanthomorphata</taxon>
        <taxon>Gobiaria</taxon>
        <taxon>Gobiiformes</taxon>
        <taxon>Gobioidei</taxon>
        <taxon>Gobiidae</taxon>
        <taxon>Benthophilinae</taxon>
        <taxon>Neogobiini</taxon>
        <taxon>Neogobius</taxon>
    </lineage>
</organism>
<evidence type="ECO:0000256" key="6">
    <source>
        <dbReference type="ARBA" id="ARBA00022703"/>
    </source>
</evidence>
<dbReference type="Ensembl" id="ENSNMLT00000029869.1">
    <property type="protein sequence ID" value="ENSNMLP00000026725.1"/>
    <property type="gene ID" value="ENSNMLG00000017045.1"/>
</dbReference>
<evidence type="ECO:0000256" key="7">
    <source>
        <dbReference type="ARBA" id="ARBA00022722"/>
    </source>
</evidence>
<dbReference type="AlphaFoldDB" id="A0A8C6TXU6"/>
<sequence length="274" mass="30934">QRYMYISTYGKEKINTNIGDPHGVLVLIFLEAPAHLWPQSSDFRHGLSLMSSSLCAGVVLGDSQTQTALWLTHSTPKFPEKRDQHNFWPKTGEANGQTFMCVTLQFSDLENIVAHTFESNIPDDFPQEIKDAALNNGQAPDQNPLVQSLKVGNKQLKLVAKVTAGDLYVQLSRIFKSDMAAQTWGRQTRKDKSYCEPNQHQVKSVIEVKTDLDKWTWCSDHSKWAVTTDNNIHWTCIADMNRAETQYERPGGALCIQDQDVKASRLPIGQSRQN</sequence>
<evidence type="ECO:0000256" key="12">
    <source>
        <dbReference type="ARBA" id="ARBA00023180"/>
    </source>
</evidence>
<reference evidence="19" key="1">
    <citation type="submission" date="2025-08" db="UniProtKB">
        <authorList>
            <consortium name="Ensembl"/>
        </authorList>
    </citation>
    <scope>IDENTIFICATION</scope>
</reference>
<evidence type="ECO:0000256" key="1">
    <source>
        <dbReference type="ARBA" id="ARBA00000447"/>
    </source>
</evidence>
<keyword evidence="20" id="KW-1185">Reference proteome</keyword>
<dbReference type="GO" id="GO:0006309">
    <property type="term" value="P:apoptotic DNA fragmentation"/>
    <property type="evidence" value="ECO:0007669"/>
    <property type="project" value="TreeGrafter"/>
</dbReference>
<dbReference type="Proteomes" id="UP000694523">
    <property type="component" value="Unplaced"/>
</dbReference>
<evidence type="ECO:0000313" key="19">
    <source>
        <dbReference type="Ensembl" id="ENSNMLP00000026725.1"/>
    </source>
</evidence>
<dbReference type="PANTHER" id="PTHR10858:SF9">
    <property type="entry name" value="DEOXYRIBONUCLEASE-2-ALPHA"/>
    <property type="match status" value="1"/>
</dbReference>
<keyword evidence="8" id="KW-0732">Signal</keyword>
<evidence type="ECO:0000256" key="18">
    <source>
        <dbReference type="ARBA" id="ARBA00045381"/>
    </source>
</evidence>
<dbReference type="PANTHER" id="PTHR10858">
    <property type="entry name" value="DEOXYRIBONUCLEASE II"/>
    <property type="match status" value="1"/>
</dbReference>
<keyword evidence="9" id="KW-0255">Endonuclease</keyword>
<keyword evidence="11" id="KW-1015">Disulfide bond</keyword>
<evidence type="ECO:0000256" key="8">
    <source>
        <dbReference type="ARBA" id="ARBA00022729"/>
    </source>
</evidence>
<evidence type="ECO:0000256" key="10">
    <source>
        <dbReference type="ARBA" id="ARBA00022801"/>
    </source>
</evidence>